<gene>
    <name evidence="1" type="ORF">LSH36_506g00017</name>
</gene>
<dbReference type="EMBL" id="JAODUP010000506">
    <property type="protein sequence ID" value="KAK2148264.1"/>
    <property type="molecule type" value="Genomic_DNA"/>
</dbReference>
<dbReference type="AlphaFoldDB" id="A0AAD9J868"/>
<accession>A0AAD9J868</accession>
<evidence type="ECO:0000313" key="2">
    <source>
        <dbReference type="Proteomes" id="UP001208570"/>
    </source>
</evidence>
<reference evidence="1" key="1">
    <citation type="journal article" date="2023" name="Mol. Biol. Evol.">
        <title>Third-Generation Sequencing Reveals the Adaptive Role of the Epigenome in Three Deep-Sea Polychaetes.</title>
        <authorList>
            <person name="Perez M."/>
            <person name="Aroh O."/>
            <person name="Sun Y."/>
            <person name="Lan Y."/>
            <person name="Juniper S.K."/>
            <person name="Young C.R."/>
            <person name="Angers B."/>
            <person name="Qian P.Y."/>
        </authorList>
    </citation>
    <scope>NUCLEOTIDE SEQUENCE</scope>
    <source>
        <strain evidence="1">P08H-3</strain>
    </source>
</reference>
<keyword evidence="2" id="KW-1185">Reference proteome</keyword>
<proteinExistence type="predicted"/>
<protein>
    <submittedName>
        <fullName evidence="1">Uncharacterized protein</fullName>
    </submittedName>
</protein>
<name>A0AAD9J868_9ANNE</name>
<evidence type="ECO:0000313" key="1">
    <source>
        <dbReference type="EMBL" id="KAK2148264.1"/>
    </source>
</evidence>
<comment type="caution">
    <text evidence="1">The sequence shown here is derived from an EMBL/GenBank/DDBJ whole genome shotgun (WGS) entry which is preliminary data.</text>
</comment>
<sequence>MGYEKLKSSILQQMRHRWLEKRFLKKEESAAAQSLLWLKHVDDGASSASPQEELSVGSQTEIDSLRMERMATELQQLRLEKI</sequence>
<dbReference type="Proteomes" id="UP001208570">
    <property type="component" value="Unassembled WGS sequence"/>
</dbReference>
<organism evidence="1 2">
    <name type="scientific">Paralvinella palmiformis</name>
    <dbReference type="NCBI Taxonomy" id="53620"/>
    <lineage>
        <taxon>Eukaryota</taxon>
        <taxon>Metazoa</taxon>
        <taxon>Spiralia</taxon>
        <taxon>Lophotrochozoa</taxon>
        <taxon>Annelida</taxon>
        <taxon>Polychaeta</taxon>
        <taxon>Sedentaria</taxon>
        <taxon>Canalipalpata</taxon>
        <taxon>Terebellida</taxon>
        <taxon>Terebelliformia</taxon>
        <taxon>Alvinellidae</taxon>
        <taxon>Paralvinella</taxon>
    </lineage>
</organism>